<sequence>MEKQKVGVLVMSYGTPQSMDDVEAYYTHIRRGNKPSPEQLGELASRYEAIVGGVFPLREHTDNQVSGLQKTLQKEHPDVEFVCFQGLKHAQPFIEDGVYSMAESGIKEAVGIVLAPHYSTMSIASYNKRAQEKAAEHGIKMACVDSYHLHPKLLQALSERVERALEKFADADRSSVRILFSAHSLPEKILELGDPYPEQLLETSRAVAEKTGVTNWQFAWQSAGRTAAPWLGPDILDVLRSVSEEGVERVLICPIGFVSDHLEVLYDIDIECRQLAEELGLHLERTESLNTDPLYMETLSDTVWNKYGELKSQDE</sequence>
<comment type="function">
    <text evidence="9 10">Involved in coproporphyrin-dependent heme b biosynthesis. Catalyzes the insertion of ferrous iron into coproporphyrin III to form Fe-coproporphyrin III.</text>
</comment>
<dbReference type="PROSITE" id="PS00534">
    <property type="entry name" value="FERROCHELATASE"/>
    <property type="match status" value="1"/>
</dbReference>
<dbReference type="NCBIfam" id="TIGR00109">
    <property type="entry name" value="hemH"/>
    <property type="match status" value="1"/>
</dbReference>
<keyword evidence="3 9" id="KW-0479">Metal-binding</keyword>
<evidence type="ECO:0000313" key="11">
    <source>
        <dbReference type="EMBL" id="MVP00501.1"/>
    </source>
</evidence>
<dbReference type="OrthoDB" id="9776380at2"/>
<evidence type="ECO:0000256" key="8">
    <source>
        <dbReference type="ARBA" id="ARBA00024536"/>
    </source>
</evidence>
<dbReference type="CDD" id="cd00419">
    <property type="entry name" value="Ferrochelatase_C"/>
    <property type="match status" value="1"/>
</dbReference>
<dbReference type="PANTHER" id="PTHR11108:SF1">
    <property type="entry name" value="FERROCHELATASE, MITOCHONDRIAL"/>
    <property type="match status" value="1"/>
</dbReference>
<evidence type="ECO:0000256" key="3">
    <source>
        <dbReference type="ARBA" id="ARBA00022723"/>
    </source>
</evidence>
<dbReference type="Pfam" id="PF00762">
    <property type="entry name" value="Ferrochelatase"/>
    <property type="match status" value="1"/>
</dbReference>
<keyword evidence="9 10" id="KW-0963">Cytoplasm</keyword>
<keyword evidence="7 9" id="KW-0627">Porphyrin biosynthesis</keyword>
<reference evidence="11 12" key="1">
    <citation type="journal article" date="2019" name="Microorganisms">
        <title>Paenibacillus lutrae sp. nov., A Chitinolytic Species Isolated from A River Otter in Castril Natural Park, Granada, Spain.</title>
        <authorList>
            <person name="Rodriguez M."/>
            <person name="Reina J.C."/>
            <person name="Bejar V."/>
            <person name="Llamas I."/>
        </authorList>
    </citation>
    <scope>NUCLEOTIDE SEQUENCE [LARGE SCALE GENOMIC DNA]</scope>
    <source>
        <strain evidence="11 12">N10</strain>
    </source>
</reference>
<dbReference type="GO" id="GO:0004325">
    <property type="term" value="F:ferrochelatase activity"/>
    <property type="evidence" value="ECO:0007669"/>
    <property type="project" value="UniProtKB-UniRule"/>
</dbReference>
<evidence type="ECO:0000256" key="5">
    <source>
        <dbReference type="ARBA" id="ARBA00023133"/>
    </source>
</evidence>
<evidence type="ECO:0000313" key="12">
    <source>
        <dbReference type="Proteomes" id="UP000490800"/>
    </source>
</evidence>
<keyword evidence="4 9" id="KW-0408">Iron</keyword>
<keyword evidence="5 9" id="KW-0350">Heme biosynthesis</keyword>
<comment type="pathway">
    <text evidence="1 9 10">Porphyrin-containing compound metabolism; protoheme biosynthesis.</text>
</comment>
<dbReference type="RefSeq" id="WP_157336217.1">
    <property type="nucleotide sequence ID" value="NZ_RHLK01000007.1"/>
</dbReference>
<dbReference type="FunFam" id="3.40.50.1400:FF:000007">
    <property type="entry name" value="Ferrochelatase"/>
    <property type="match status" value="1"/>
</dbReference>
<accession>A0A7X3K013</accession>
<evidence type="ECO:0000256" key="9">
    <source>
        <dbReference type="HAMAP-Rule" id="MF_00323"/>
    </source>
</evidence>
<comment type="subcellular location">
    <subcellularLocation>
        <location evidence="9 10">Cytoplasm</location>
    </subcellularLocation>
</comment>
<feature type="binding site" evidence="9">
    <location>
        <position position="30"/>
    </location>
    <ligand>
        <name>Fe-coproporphyrin III</name>
        <dbReference type="ChEBI" id="CHEBI:68438"/>
    </ligand>
</feature>
<gene>
    <name evidence="9" type="primary">cpfC</name>
    <name evidence="11" type="ORF">EDM21_13360</name>
</gene>
<dbReference type="InterPro" id="IPR019772">
    <property type="entry name" value="Ferrochelatase_AS"/>
</dbReference>
<evidence type="ECO:0000256" key="7">
    <source>
        <dbReference type="ARBA" id="ARBA00023244"/>
    </source>
</evidence>
<feature type="binding site" evidence="9">
    <location>
        <position position="126"/>
    </location>
    <ligand>
        <name>Fe-coproporphyrin III</name>
        <dbReference type="ChEBI" id="CHEBI:68438"/>
    </ligand>
</feature>
<protein>
    <recommendedName>
        <fullName evidence="9">Coproporphyrin III ferrochelatase</fullName>
        <ecNumber evidence="9">4.99.1.9</ecNumber>
    </recommendedName>
</protein>
<proteinExistence type="inferred from homology"/>
<evidence type="ECO:0000256" key="6">
    <source>
        <dbReference type="ARBA" id="ARBA00023239"/>
    </source>
</evidence>
<dbReference type="GO" id="GO:0006783">
    <property type="term" value="P:heme biosynthetic process"/>
    <property type="evidence" value="ECO:0007669"/>
    <property type="project" value="UniProtKB-UniRule"/>
</dbReference>
<dbReference type="InterPro" id="IPR033644">
    <property type="entry name" value="Ferrochelatase_C"/>
</dbReference>
<feature type="binding site" description="axial binding residue" evidence="9">
    <location>
        <position position="13"/>
    </location>
    <ligand>
        <name>Fe-coproporphyrin III</name>
        <dbReference type="ChEBI" id="CHEBI:68438"/>
    </ligand>
    <ligandPart>
        <name>Fe</name>
        <dbReference type="ChEBI" id="CHEBI:18248"/>
    </ligandPart>
</feature>
<dbReference type="UniPathway" id="UPA00252"/>
<evidence type="ECO:0000256" key="4">
    <source>
        <dbReference type="ARBA" id="ARBA00023004"/>
    </source>
</evidence>
<dbReference type="Gene3D" id="3.40.50.1400">
    <property type="match status" value="2"/>
</dbReference>
<comment type="caution">
    <text evidence="9">Lacks conserved residue(s) required for the propagation of feature annotation.</text>
</comment>
<feature type="binding site" evidence="9">
    <location>
        <begin position="46"/>
        <end position="47"/>
    </location>
    <ligand>
        <name>Fe-coproporphyrin III</name>
        <dbReference type="ChEBI" id="CHEBI:68438"/>
    </ligand>
</feature>
<keyword evidence="12" id="KW-1185">Reference proteome</keyword>
<evidence type="ECO:0000256" key="10">
    <source>
        <dbReference type="RuleBase" id="RU000607"/>
    </source>
</evidence>
<evidence type="ECO:0000256" key="2">
    <source>
        <dbReference type="ARBA" id="ARBA00007718"/>
    </source>
</evidence>
<keyword evidence="6 9" id="KW-0456">Lyase</keyword>
<organism evidence="11 12">
    <name type="scientific">Paenibacillus lutrae</name>
    <dbReference type="NCBI Taxonomy" id="2078573"/>
    <lineage>
        <taxon>Bacteria</taxon>
        <taxon>Bacillati</taxon>
        <taxon>Bacillota</taxon>
        <taxon>Bacilli</taxon>
        <taxon>Bacillales</taxon>
        <taxon>Paenibacillaceae</taxon>
        <taxon>Paenibacillus</taxon>
    </lineage>
</organism>
<comment type="similarity">
    <text evidence="2 9 10">Belongs to the ferrochelatase family.</text>
</comment>
<feature type="binding site" evidence="9">
    <location>
        <position position="263"/>
    </location>
    <ligand>
        <name>Fe(2+)</name>
        <dbReference type="ChEBI" id="CHEBI:29033"/>
    </ligand>
</feature>
<dbReference type="EMBL" id="RHLK01000007">
    <property type="protein sequence ID" value="MVP00501.1"/>
    <property type="molecule type" value="Genomic_DNA"/>
</dbReference>
<dbReference type="HAMAP" id="MF_00323">
    <property type="entry name" value="Ferrochelatase"/>
    <property type="match status" value="1"/>
</dbReference>
<comment type="caution">
    <text evidence="11">The sequence shown here is derived from an EMBL/GenBank/DDBJ whole genome shotgun (WGS) entry which is preliminary data.</text>
</comment>
<dbReference type="AlphaFoldDB" id="A0A7X3K013"/>
<dbReference type="PANTHER" id="PTHR11108">
    <property type="entry name" value="FERROCHELATASE"/>
    <property type="match status" value="1"/>
</dbReference>
<dbReference type="GO" id="GO:0005737">
    <property type="term" value="C:cytoplasm"/>
    <property type="evidence" value="ECO:0007669"/>
    <property type="project" value="UniProtKB-SubCell"/>
</dbReference>
<evidence type="ECO:0000256" key="1">
    <source>
        <dbReference type="ARBA" id="ARBA00004744"/>
    </source>
</evidence>
<dbReference type="InterPro" id="IPR001015">
    <property type="entry name" value="Ferrochelatase"/>
</dbReference>
<dbReference type="GO" id="GO:0046872">
    <property type="term" value="F:metal ion binding"/>
    <property type="evidence" value="ECO:0007669"/>
    <property type="project" value="UniProtKB-UniRule"/>
</dbReference>
<dbReference type="SUPFAM" id="SSF53800">
    <property type="entry name" value="Chelatase"/>
    <property type="match status" value="1"/>
</dbReference>
<feature type="binding site" evidence="9">
    <location>
        <position position="183"/>
    </location>
    <ligand>
        <name>Fe(2+)</name>
        <dbReference type="ChEBI" id="CHEBI:29033"/>
    </ligand>
</feature>
<dbReference type="Proteomes" id="UP000490800">
    <property type="component" value="Unassembled WGS sequence"/>
</dbReference>
<name>A0A7X3K013_9BACL</name>
<dbReference type="EC" id="4.99.1.9" evidence="9"/>
<comment type="catalytic activity">
    <reaction evidence="8">
        <text>Fe-coproporphyrin III + 2 H(+) = coproporphyrin III + Fe(2+)</text>
        <dbReference type="Rhea" id="RHEA:49572"/>
        <dbReference type="ChEBI" id="CHEBI:15378"/>
        <dbReference type="ChEBI" id="CHEBI:29033"/>
        <dbReference type="ChEBI" id="CHEBI:68438"/>
        <dbReference type="ChEBI" id="CHEBI:131725"/>
        <dbReference type="EC" id="4.99.1.9"/>
    </reaction>
    <physiologicalReaction direction="right-to-left" evidence="8">
        <dbReference type="Rhea" id="RHEA:49574"/>
    </physiologicalReaction>
</comment>